<dbReference type="EC" id="2.3.2.27" evidence="1"/>
<dbReference type="GO" id="GO:0030971">
    <property type="term" value="F:receptor tyrosine kinase binding"/>
    <property type="evidence" value="ECO:0007669"/>
    <property type="project" value="TreeGrafter"/>
</dbReference>
<keyword evidence="1" id="KW-0833">Ubl conjugation pathway</keyword>
<evidence type="ECO:0000313" key="4">
    <source>
        <dbReference type="Proteomes" id="UP000663874"/>
    </source>
</evidence>
<dbReference type="PANTHER" id="PTHR23007">
    <property type="entry name" value="CBL"/>
    <property type="match status" value="1"/>
</dbReference>
<dbReference type="PROSITE" id="PS51506">
    <property type="entry name" value="CBL_PTB"/>
    <property type="match status" value="1"/>
</dbReference>
<evidence type="ECO:0000313" key="3">
    <source>
        <dbReference type="EMBL" id="CAF4267069.1"/>
    </source>
</evidence>
<dbReference type="GO" id="GO:0017124">
    <property type="term" value="F:SH3 domain binding"/>
    <property type="evidence" value="ECO:0007669"/>
    <property type="project" value="TreeGrafter"/>
</dbReference>
<evidence type="ECO:0000259" key="2">
    <source>
        <dbReference type="PROSITE" id="PS51506"/>
    </source>
</evidence>
<comment type="domain">
    <text evidence="1">The N-terminus is composed of the phosphotyrosine binding (PTB) domain, a short linker region and the RING-type zinc finger. The PTB domain, which is also called TKB (tyrosine kinase binding) domain, is composed of three different subdomains: a four-helix bundle (4H), a calcium-binding EF hand and a divergent SH2 domain.</text>
</comment>
<dbReference type="Gene3D" id="1.20.930.20">
    <property type="entry name" value="Adaptor protein Cbl, N-terminal domain"/>
    <property type="match status" value="1"/>
</dbReference>
<dbReference type="Proteomes" id="UP000663874">
    <property type="component" value="Unassembled WGS sequence"/>
</dbReference>
<dbReference type="GO" id="GO:0023051">
    <property type="term" value="P:regulation of signaling"/>
    <property type="evidence" value="ECO:0007669"/>
    <property type="project" value="InterPro"/>
</dbReference>
<comment type="pathway">
    <text evidence="1">Protein modification; protein ubiquitination.</text>
</comment>
<dbReference type="InterPro" id="IPR036537">
    <property type="entry name" value="Adaptor_Cbl_N_dom_sf"/>
</dbReference>
<gene>
    <name evidence="3" type="ORF">FNK824_LOCUS39330</name>
</gene>
<dbReference type="GO" id="GO:0005509">
    <property type="term" value="F:calcium ion binding"/>
    <property type="evidence" value="ECO:0007669"/>
    <property type="project" value="UniProtKB-UniRule"/>
</dbReference>
<dbReference type="SUPFAM" id="SSF47473">
    <property type="entry name" value="EF-hand"/>
    <property type="match status" value="1"/>
</dbReference>
<feature type="domain" description="Cbl-PTB" evidence="2">
    <location>
        <begin position="1"/>
        <end position="178"/>
    </location>
</feature>
<dbReference type="UniPathway" id="UPA00143"/>
<dbReference type="SUPFAM" id="SSF47668">
    <property type="entry name" value="N-terminal domain of cbl (N-cbl)"/>
    <property type="match status" value="1"/>
</dbReference>
<sequence length="178" mass="21607">YCQIPKMNLKNSPPYMLDILPDFYQTLREIINHYEDRLHILNDIEYFRIFINNLIVLCTKTIECFKHAGHHMYNEQSNYRKHFIKLSLYYSHNLAELKSLFINGIYEGERFRLTKQEATDFWKKNFNDRTIVPWEEFKEKLNDVHSIQLNNESIALQNTIDLTHNNYVSIFEFDVFTR</sequence>
<keyword evidence="1" id="KW-0479">Metal-binding</keyword>
<dbReference type="Pfam" id="PF02262">
    <property type="entry name" value="Cbl_N"/>
    <property type="match status" value="1"/>
</dbReference>
<dbReference type="InterPro" id="IPR024162">
    <property type="entry name" value="Adaptor_Cbl"/>
</dbReference>
<dbReference type="EMBL" id="CAJOBE010025186">
    <property type="protein sequence ID" value="CAF4267069.1"/>
    <property type="molecule type" value="Genomic_DNA"/>
</dbReference>
<keyword evidence="1" id="KW-0106">Calcium</keyword>
<dbReference type="GO" id="GO:0001784">
    <property type="term" value="F:phosphotyrosine residue binding"/>
    <property type="evidence" value="ECO:0007669"/>
    <property type="project" value="UniProtKB-UniRule"/>
</dbReference>
<dbReference type="GO" id="GO:0016567">
    <property type="term" value="P:protein ubiquitination"/>
    <property type="evidence" value="ECO:0007669"/>
    <property type="project" value="UniProtKB-UniPathway"/>
</dbReference>
<dbReference type="InterPro" id="IPR014741">
    <property type="entry name" value="Adaptor_Cbl_EF_hand-like"/>
</dbReference>
<dbReference type="AlphaFoldDB" id="A0A820FTF5"/>
<dbReference type="GO" id="GO:0008270">
    <property type="term" value="F:zinc ion binding"/>
    <property type="evidence" value="ECO:0007669"/>
    <property type="project" value="UniProtKB-KW"/>
</dbReference>
<dbReference type="GO" id="GO:0045121">
    <property type="term" value="C:membrane raft"/>
    <property type="evidence" value="ECO:0007669"/>
    <property type="project" value="TreeGrafter"/>
</dbReference>
<accession>A0A820FTF5</accession>
<keyword evidence="1" id="KW-0863">Zinc-finger</keyword>
<dbReference type="GO" id="GO:0061630">
    <property type="term" value="F:ubiquitin protein ligase activity"/>
    <property type="evidence" value="ECO:0007669"/>
    <property type="project" value="UniProtKB-EC"/>
</dbReference>
<keyword evidence="1" id="KW-0808">Transferase</keyword>
<evidence type="ECO:0000256" key="1">
    <source>
        <dbReference type="RuleBase" id="RU367001"/>
    </source>
</evidence>
<dbReference type="GO" id="GO:0007166">
    <property type="term" value="P:cell surface receptor signaling pathway"/>
    <property type="evidence" value="ECO:0007669"/>
    <property type="project" value="InterPro"/>
</dbReference>
<dbReference type="Gene3D" id="1.10.238.10">
    <property type="entry name" value="EF-hand"/>
    <property type="match status" value="1"/>
</dbReference>
<dbReference type="InterPro" id="IPR003153">
    <property type="entry name" value="Adaptor_Cbl_N_hlx"/>
</dbReference>
<organism evidence="3 4">
    <name type="scientific">Rotaria sordida</name>
    <dbReference type="NCBI Taxonomy" id="392033"/>
    <lineage>
        <taxon>Eukaryota</taxon>
        <taxon>Metazoa</taxon>
        <taxon>Spiralia</taxon>
        <taxon>Gnathifera</taxon>
        <taxon>Rotifera</taxon>
        <taxon>Eurotatoria</taxon>
        <taxon>Bdelloidea</taxon>
        <taxon>Philodinida</taxon>
        <taxon>Philodinidae</taxon>
        <taxon>Rotaria</taxon>
    </lineage>
</organism>
<dbReference type="InterPro" id="IPR011992">
    <property type="entry name" value="EF-hand-dom_pair"/>
</dbReference>
<dbReference type="GO" id="GO:0005886">
    <property type="term" value="C:plasma membrane"/>
    <property type="evidence" value="ECO:0007669"/>
    <property type="project" value="TreeGrafter"/>
</dbReference>
<comment type="catalytic activity">
    <reaction evidence="1">
        <text>S-ubiquitinyl-[E2 ubiquitin-conjugating enzyme]-L-cysteine + [acceptor protein]-L-lysine = [E2 ubiquitin-conjugating enzyme]-L-cysteine + N(6)-ubiquitinyl-[acceptor protein]-L-lysine.</text>
        <dbReference type="EC" id="2.3.2.27"/>
    </reaction>
</comment>
<feature type="non-terminal residue" evidence="3">
    <location>
        <position position="1"/>
    </location>
</feature>
<comment type="caution">
    <text evidence="3">The sequence shown here is derived from an EMBL/GenBank/DDBJ whole genome shotgun (WGS) entry which is preliminary data.</text>
</comment>
<dbReference type="Pfam" id="PF02761">
    <property type="entry name" value="Cbl_N2"/>
    <property type="match status" value="1"/>
</dbReference>
<protein>
    <recommendedName>
        <fullName evidence="1">E3 ubiquitin-protein ligase CBL</fullName>
        <ecNumber evidence="1">2.3.2.27</ecNumber>
    </recommendedName>
</protein>
<name>A0A820FTF5_9BILA</name>
<reference evidence="3" key="1">
    <citation type="submission" date="2021-02" db="EMBL/GenBank/DDBJ databases">
        <authorList>
            <person name="Nowell W R."/>
        </authorList>
    </citation>
    <scope>NUCLEOTIDE SEQUENCE</scope>
</reference>
<dbReference type="InterPro" id="IPR024159">
    <property type="entry name" value="Cbl_PTB"/>
</dbReference>
<proteinExistence type="predicted"/>
<comment type="function">
    <text evidence="1">E3 ubiquitin-protein ligase which accepts ubiquitin from specific E2 ubiquitin-conjugating enzymes, and transfers it to substrates, generally promoting their degradation by the proteasome.</text>
</comment>
<keyword evidence="1" id="KW-0862">Zinc</keyword>
<dbReference type="PANTHER" id="PTHR23007:SF11">
    <property type="entry name" value="E3 UBIQUITIN-PROTEIN LIGASE CBL"/>
    <property type="match status" value="1"/>
</dbReference>